<dbReference type="RefSeq" id="WP_282766605.1">
    <property type="nucleotide sequence ID" value="NZ_JASCTH010000041.1"/>
</dbReference>
<dbReference type="Proteomes" id="UP001241758">
    <property type="component" value="Unassembled WGS sequence"/>
</dbReference>
<dbReference type="Pfam" id="PF13466">
    <property type="entry name" value="STAS_2"/>
    <property type="match status" value="1"/>
</dbReference>
<gene>
    <name evidence="2" type="ORF">QLQ12_41785</name>
</gene>
<dbReference type="InterPro" id="IPR058548">
    <property type="entry name" value="MlaB-like_STAS"/>
</dbReference>
<dbReference type="InterPro" id="IPR002645">
    <property type="entry name" value="STAS_dom"/>
</dbReference>
<dbReference type="CDD" id="cd07043">
    <property type="entry name" value="STAS_anti-anti-sigma_factors"/>
    <property type="match status" value="1"/>
</dbReference>
<dbReference type="Gene3D" id="3.30.750.24">
    <property type="entry name" value="STAS domain"/>
    <property type="match status" value="1"/>
</dbReference>
<reference evidence="2 3" key="1">
    <citation type="submission" date="2023-05" db="EMBL/GenBank/DDBJ databases">
        <title>Actinoplanes sp. NEAU-A12 genome sequencing.</title>
        <authorList>
            <person name="Wang Z.-S."/>
        </authorList>
    </citation>
    <scope>NUCLEOTIDE SEQUENCE [LARGE SCALE GENOMIC DNA]</scope>
    <source>
        <strain evidence="2 3">NEAU-A12</strain>
    </source>
</reference>
<dbReference type="EMBL" id="JASCTH010000041">
    <property type="protein sequence ID" value="MDI6105136.1"/>
    <property type="molecule type" value="Genomic_DNA"/>
</dbReference>
<comment type="caution">
    <text evidence="2">The sequence shown here is derived from an EMBL/GenBank/DDBJ whole genome shotgun (WGS) entry which is preliminary data.</text>
</comment>
<organism evidence="2 3">
    <name type="scientific">Actinoplanes sandaracinus</name>
    <dbReference type="NCBI Taxonomy" id="3045177"/>
    <lineage>
        <taxon>Bacteria</taxon>
        <taxon>Bacillati</taxon>
        <taxon>Actinomycetota</taxon>
        <taxon>Actinomycetes</taxon>
        <taxon>Micromonosporales</taxon>
        <taxon>Micromonosporaceae</taxon>
        <taxon>Actinoplanes</taxon>
    </lineage>
</organism>
<evidence type="ECO:0000313" key="3">
    <source>
        <dbReference type="Proteomes" id="UP001241758"/>
    </source>
</evidence>
<name>A0ABT6WZF5_9ACTN</name>
<dbReference type="PROSITE" id="PS50801">
    <property type="entry name" value="STAS"/>
    <property type="match status" value="1"/>
</dbReference>
<proteinExistence type="predicted"/>
<sequence>MSTGVLSVDRGFEVVDGCEVVWSAGQIAVSGEIDVGNAEVIGERIRALLGPPVVTVDCAAVTFLDVAGMRMLARVGAAAAAVNTTVRLRRSPSVAETFALCNVDALPGIVMDPGPTAGQDGLGRPEDSR</sequence>
<feature type="domain" description="STAS" evidence="1">
    <location>
        <begin position="27"/>
        <end position="75"/>
    </location>
</feature>
<dbReference type="InterPro" id="IPR036513">
    <property type="entry name" value="STAS_dom_sf"/>
</dbReference>
<evidence type="ECO:0000313" key="2">
    <source>
        <dbReference type="EMBL" id="MDI6105136.1"/>
    </source>
</evidence>
<accession>A0ABT6WZF5</accession>
<keyword evidence="3" id="KW-1185">Reference proteome</keyword>
<dbReference type="SUPFAM" id="SSF52091">
    <property type="entry name" value="SpoIIaa-like"/>
    <property type="match status" value="1"/>
</dbReference>
<protein>
    <submittedName>
        <fullName evidence="2">STAS domain-containing protein</fullName>
    </submittedName>
</protein>
<evidence type="ECO:0000259" key="1">
    <source>
        <dbReference type="PROSITE" id="PS50801"/>
    </source>
</evidence>